<proteinExistence type="predicted"/>
<evidence type="ECO:0000259" key="8">
    <source>
        <dbReference type="Pfam" id="PF03799"/>
    </source>
</evidence>
<dbReference type="GO" id="GO:0005886">
    <property type="term" value="C:plasma membrane"/>
    <property type="evidence" value="ECO:0007669"/>
    <property type="project" value="TreeGrafter"/>
</dbReference>
<dbReference type="EMBL" id="FUKP01000045">
    <property type="protein sequence ID" value="SJN27705.1"/>
    <property type="molecule type" value="Genomic_DNA"/>
</dbReference>
<accession>A0A1R4J7B4</accession>
<feature type="domain" description="Cell division protein FtsQ/DivIB C-terminal" evidence="8">
    <location>
        <begin position="122"/>
        <end position="223"/>
    </location>
</feature>
<keyword evidence="1" id="KW-1003">Cell membrane</keyword>
<dbReference type="RefSeq" id="WP_168165773.1">
    <property type="nucleotide sequence ID" value="NZ_CP126965.1"/>
</dbReference>
<dbReference type="AlphaFoldDB" id="A0A1R4J7B4"/>
<keyword evidence="2 9" id="KW-0132">Cell division</keyword>
<keyword evidence="5" id="KW-0131">Cell cycle</keyword>
<dbReference type="Pfam" id="PF03799">
    <property type="entry name" value="FtsQ_DivIB_C"/>
    <property type="match status" value="1"/>
</dbReference>
<gene>
    <name evidence="9" type="ORF">FM125_06785</name>
</gene>
<feature type="transmembrane region" description="Helical" evidence="7">
    <location>
        <begin position="21"/>
        <end position="40"/>
    </location>
</feature>
<keyword evidence="4 7" id="KW-1133">Transmembrane helix</keyword>
<dbReference type="InterPro" id="IPR050487">
    <property type="entry name" value="FtsQ_DivIB"/>
</dbReference>
<dbReference type="PANTHER" id="PTHR37820:SF1">
    <property type="entry name" value="CELL DIVISION PROTEIN FTSQ"/>
    <property type="match status" value="1"/>
</dbReference>
<feature type="region of interest" description="Disordered" evidence="6">
    <location>
        <begin position="223"/>
        <end position="244"/>
    </location>
</feature>
<evidence type="ECO:0000256" key="4">
    <source>
        <dbReference type="ARBA" id="ARBA00022989"/>
    </source>
</evidence>
<evidence type="ECO:0000256" key="2">
    <source>
        <dbReference type="ARBA" id="ARBA00022618"/>
    </source>
</evidence>
<evidence type="ECO:0000256" key="1">
    <source>
        <dbReference type="ARBA" id="ARBA00022475"/>
    </source>
</evidence>
<keyword evidence="3 7" id="KW-0812">Transmembrane</keyword>
<dbReference type="Proteomes" id="UP000196230">
    <property type="component" value="Unassembled WGS sequence"/>
</dbReference>
<dbReference type="InterPro" id="IPR005548">
    <property type="entry name" value="Cell_div_FtsQ/DivIB_C"/>
</dbReference>
<organism evidence="9 10">
    <name type="scientific">Micrococcus lylae</name>
    <dbReference type="NCBI Taxonomy" id="1273"/>
    <lineage>
        <taxon>Bacteria</taxon>
        <taxon>Bacillati</taxon>
        <taxon>Actinomycetota</taxon>
        <taxon>Actinomycetes</taxon>
        <taxon>Micrococcales</taxon>
        <taxon>Micrococcaceae</taxon>
        <taxon>Micrococcus</taxon>
    </lineage>
</organism>
<evidence type="ECO:0000256" key="7">
    <source>
        <dbReference type="SAM" id="Phobius"/>
    </source>
</evidence>
<evidence type="ECO:0000256" key="5">
    <source>
        <dbReference type="ARBA" id="ARBA00023306"/>
    </source>
</evidence>
<evidence type="ECO:0000313" key="9">
    <source>
        <dbReference type="EMBL" id="SJN27705.1"/>
    </source>
</evidence>
<reference evidence="9 10" key="1">
    <citation type="submission" date="2017-02" db="EMBL/GenBank/DDBJ databases">
        <authorList>
            <person name="Peterson S.W."/>
        </authorList>
    </citation>
    <scope>NUCLEOTIDE SEQUENCE [LARGE SCALE GENOMIC DNA]</scope>
    <source>
        <strain evidence="9 10">2B3F</strain>
    </source>
</reference>
<name>A0A1R4J7B4_9MICC</name>
<sequence>MGQNVVAFPEPARRPRRWLRWTMAAFALVALVAGALVLYFSPVLAVDRVEVDGTRLVDRADVEERLRPLHGVPLPQVGRGRVQDLAGDLPGVESLDMIAAPPTGLQVTVHERRPVAAHVSDGTARVLMDDGAVLSGVDPRVFEGETPVPVAPGVLHADERTRAAVAAVVDALPSALRERVEEVRAAGPDSVELRLEDGPSVQWGGTDQPRVKAAVVESLLGQGEESRAGVEELDVSVPDRPVTR</sequence>
<dbReference type="PANTHER" id="PTHR37820">
    <property type="entry name" value="CELL DIVISION PROTEIN DIVIB"/>
    <property type="match status" value="1"/>
</dbReference>
<keyword evidence="7" id="KW-0472">Membrane</keyword>
<dbReference type="GO" id="GO:0051301">
    <property type="term" value="P:cell division"/>
    <property type="evidence" value="ECO:0007669"/>
    <property type="project" value="UniProtKB-KW"/>
</dbReference>
<evidence type="ECO:0000313" key="10">
    <source>
        <dbReference type="Proteomes" id="UP000196230"/>
    </source>
</evidence>
<evidence type="ECO:0000256" key="6">
    <source>
        <dbReference type="SAM" id="MobiDB-lite"/>
    </source>
</evidence>
<protein>
    <submittedName>
        <fullName evidence="9">Cell division protein FtsQ</fullName>
    </submittedName>
</protein>
<evidence type="ECO:0000256" key="3">
    <source>
        <dbReference type="ARBA" id="ARBA00022692"/>
    </source>
</evidence>